<dbReference type="EMBL" id="CP080095">
    <property type="protein sequence ID" value="QYD69039.1"/>
    <property type="molecule type" value="Genomic_DNA"/>
</dbReference>
<reference evidence="1 2" key="1">
    <citation type="submission" date="2021-07" db="EMBL/GenBank/DDBJ databases">
        <title>Paraburkholderia edwinii protects Aspergillus sp. from phenazines by acting as a toxin sponge.</title>
        <authorList>
            <person name="Dahlstrom K.M."/>
            <person name="Newman D.K."/>
        </authorList>
    </citation>
    <scope>NUCLEOTIDE SEQUENCE [LARGE SCALE GENOMIC DNA]</scope>
    <source>
        <strain evidence="1 2">Pe01</strain>
    </source>
</reference>
<accession>A0ABX8UPX1</accession>
<dbReference type="Proteomes" id="UP000826462">
    <property type="component" value="Chromosome 1"/>
</dbReference>
<protein>
    <submittedName>
        <fullName evidence="1">PAAR domain-containing protein</fullName>
    </submittedName>
</protein>
<name>A0ABX8UPX1_9BURK</name>
<evidence type="ECO:0000313" key="1">
    <source>
        <dbReference type="EMBL" id="QYD69039.1"/>
    </source>
</evidence>
<dbReference type="CDD" id="cd14744">
    <property type="entry name" value="PAAR_CT_2"/>
    <property type="match status" value="1"/>
</dbReference>
<dbReference type="RefSeq" id="WP_219798414.1">
    <property type="nucleotide sequence ID" value="NZ_CP080095.1"/>
</dbReference>
<sequence>MQRYFLRRGDKSSAGGVVLEGEDRYMYFDRAMTYIGAKVHCPTCKTDGTIAAKGPRWRSSIFGKEQALEGDICLCKCNPSPVMIASQRKGCQEFSASQLAAFETHRAGAGETPASRDGDELEQYFEIVDAQTEKPIDGMTYKLSNNGQTVIYDAPLVDGKTQAVLVKHHPNLLFVAWYQGSVR</sequence>
<organism evidence="1 2">
    <name type="scientific">Paraburkholderia edwinii</name>
    <dbReference type="NCBI Taxonomy" id="2861782"/>
    <lineage>
        <taxon>Bacteria</taxon>
        <taxon>Pseudomonadati</taxon>
        <taxon>Pseudomonadota</taxon>
        <taxon>Betaproteobacteria</taxon>
        <taxon>Burkholderiales</taxon>
        <taxon>Burkholderiaceae</taxon>
        <taxon>Paraburkholderia</taxon>
    </lineage>
</organism>
<keyword evidence="2" id="KW-1185">Reference proteome</keyword>
<dbReference type="Pfam" id="PF05488">
    <property type="entry name" value="PAAR_motif"/>
    <property type="match status" value="1"/>
</dbReference>
<gene>
    <name evidence="1" type="ORF">KZJ38_01160</name>
</gene>
<dbReference type="InterPro" id="IPR008727">
    <property type="entry name" value="PAAR_motif"/>
</dbReference>
<proteinExistence type="predicted"/>
<evidence type="ECO:0000313" key="2">
    <source>
        <dbReference type="Proteomes" id="UP000826462"/>
    </source>
</evidence>